<dbReference type="AlphaFoldDB" id="A0A518KB04"/>
<accession>A0A518KB04</accession>
<sequence length="512" mass="56253" precursor="true">MTFRSSFGICFAILTTCAVACGEAPRLPDLSKYAKSIAGWEDEVSRLEAKDAVNPDPEDAVLLIGSSSIRLWKTAAEDLAPYPVIERGYGGASFADLAHYAERIVSPHRYRAAVVFCANDVTGGAGDRSPEEVAEWFGYVADVLRRHEPDAPVICCDVRPTPSRHHVWDKTKAVNAALKAECDKRAGVYYLDTADEYLLDNGDARSDVYRADRLHLNDAGYELWSSQIKAELDRVLGEESSAKMPVYSDEDAIPEPASEDAVEALHSGTNQSKVEADRAGKPLRVLLVAGPKDHDAGEHDYPSWLDVWSQLLPRSPGVEVDSAWEFPTAEQADGADVMVFYQRGRWDDERAAVIDPFLDRGGGLVYIHWAVDGRGGEQAMAERIGLSAKGGGGIKYRHGELDLDFTPGAGHPVARNLHRARWTDESYWALTGDPSRLTLLGAGVEDGAPQPLFWTMEHASGGRVFVSIPGHYMWTFDDPVYRTLLLRGVAWAGHRNVDRFNEVAMLGARVAE</sequence>
<name>A0A518KB04_9BACT</name>
<dbReference type="SUPFAM" id="SSF52317">
    <property type="entry name" value="Class I glutamine amidotransferase-like"/>
    <property type="match status" value="1"/>
</dbReference>
<protein>
    <submittedName>
        <fullName evidence="4">Trehalose utilization</fullName>
    </submittedName>
</protein>
<keyword evidence="1" id="KW-0732">Signal</keyword>
<dbReference type="Pfam" id="PF13472">
    <property type="entry name" value="Lipase_GDSL_2"/>
    <property type="match status" value="1"/>
</dbReference>
<feature type="signal peptide" evidence="1">
    <location>
        <begin position="1"/>
        <end position="20"/>
    </location>
</feature>
<dbReference type="SUPFAM" id="SSF52266">
    <property type="entry name" value="SGNH hydrolase"/>
    <property type="match status" value="1"/>
</dbReference>
<dbReference type="PANTHER" id="PTHR30383:SF29">
    <property type="entry name" value="SGNH HYDROLASE-TYPE ESTERASE DOMAIN-CONTAINING PROTEIN"/>
    <property type="match status" value="1"/>
</dbReference>
<dbReference type="InterPro" id="IPR029010">
    <property type="entry name" value="ThuA-like"/>
</dbReference>
<dbReference type="Gene3D" id="3.40.50.880">
    <property type="match status" value="1"/>
</dbReference>
<dbReference type="InterPro" id="IPR036514">
    <property type="entry name" value="SGNH_hydro_sf"/>
</dbReference>
<evidence type="ECO:0000313" key="4">
    <source>
        <dbReference type="EMBL" id="QDV74974.1"/>
    </source>
</evidence>
<dbReference type="EMBL" id="CP036349">
    <property type="protein sequence ID" value="QDV74974.1"/>
    <property type="molecule type" value="Genomic_DNA"/>
</dbReference>
<feature type="domain" description="SGNH hydrolase-type esterase" evidence="3">
    <location>
        <begin position="76"/>
        <end position="223"/>
    </location>
</feature>
<dbReference type="InterPro" id="IPR051532">
    <property type="entry name" value="Ester_Hydrolysis_Enzymes"/>
</dbReference>
<dbReference type="PANTHER" id="PTHR30383">
    <property type="entry name" value="THIOESTERASE 1/PROTEASE 1/LYSOPHOSPHOLIPASE L1"/>
    <property type="match status" value="1"/>
</dbReference>
<feature type="domain" description="ThuA-like" evidence="2">
    <location>
        <begin position="326"/>
        <end position="492"/>
    </location>
</feature>
<organism evidence="4 5">
    <name type="scientific">Botrimarina mediterranea</name>
    <dbReference type="NCBI Taxonomy" id="2528022"/>
    <lineage>
        <taxon>Bacteria</taxon>
        <taxon>Pseudomonadati</taxon>
        <taxon>Planctomycetota</taxon>
        <taxon>Planctomycetia</taxon>
        <taxon>Pirellulales</taxon>
        <taxon>Lacipirellulaceae</taxon>
        <taxon>Botrimarina</taxon>
    </lineage>
</organism>
<keyword evidence="5" id="KW-1185">Reference proteome</keyword>
<evidence type="ECO:0000256" key="1">
    <source>
        <dbReference type="SAM" id="SignalP"/>
    </source>
</evidence>
<dbReference type="KEGG" id="bmei:Spa11_31830"/>
<reference evidence="4 5" key="1">
    <citation type="submission" date="2019-02" db="EMBL/GenBank/DDBJ databases">
        <title>Deep-cultivation of Planctomycetes and their phenomic and genomic characterization uncovers novel biology.</title>
        <authorList>
            <person name="Wiegand S."/>
            <person name="Jogler M."/>
            <person name="Boedeker C."/>
            <person name="Pinto D."/>
            <person name="Vollmers J."/>
            <person name="Rivas-Marin E."/>
            <person name="Kohn T."/>
            <person name="Peeters S.H."/>
            <person name="Heuer A."/>
            <person name="Rast P."/>
            <person name="Oberbeckmann S."/>
            <person name="Bunk B."/>
            <person name="Jeske O."/>
            <person name="Meyerdierks A."/>
            <person name="Storesund J.E."/>
            <person name="Kallscheuer N."/>
            <person name="Luecker S."/>
            <person name="Lage O.M."/>
            <person name="Pohl T."/>
            <person name="Merkel B.J."/>
            <person name="Hornburger P."/>
            <person name="Mueller R.-W."/>
            <person name="Bruemmer F."/>
            <person name="Labrenz M."/>
            <person name="Spormann A.M."/>
            <person name="Op den Camp H."/>
            <person name="Overmann J."/>
            <person name="Amann R."/>
            <person name="Jetten M.S.M."/>
            <person name="Mascher T."/>
            <person name="Medema M.H."/>
            <person name="Devos D.P."/>
            <person name="Kaster A.-K."/>
            <person name="Ovreas L."/>
            <person name="Rohde M."/>
            <person name="Galperin M.Y."/>
            <person name="Jogler C."/>
        </authorList>
    </citation>
    <scope>NUCLEOTIDE SEQUENCE [LARGE SCALE GENOMIC DNA]</scope>
    <source>
        <strain evidence="4 5">Spa11</strain>
    </source>
</reference>
<evidence type="ECO:0000313" key="5">
    <source>
        <dbReference type="Proteomes" id="UP000316426"/>
    </source>
</evidence>
<dbReference type="Proteomes" id="UP000316426">
    <property type="component" value="Chromosome"/>
</dbReference>
<dbReference type="InterPro" id="IPR029062">
    <property type="entry name" value="Class_I_gatase-like"/>
</dbReference>
<evidence type="ECO:0000259" key="2">
    <source>
        <dbReference type="Pfam" id="PF06283"/>
    </source>
</evidence>
<evidence type="ECO:0000259" key="3">
    <source>
        <dbReference type="Pfam" id="PF13472"/>
    </source>
</evidence>
<feature type="chain" id="PRO_5022231588" evidence="1">
    <location>
        <begin position="21"/>
        <end position="512"/>
    </location>
</feature>
<dbReference type="Pfam" id="PF06283">
    <property type="entry name" value="ThuA"/>
    <property type="match status" value="1"/>
</dbReference>
<dbReference type="GO" id="GO:0016788">
    <property type="term" value="F:hydrolase activity, acting on ester bonds"/>
    <property type="evidence" value="ECO:0007669"/>
    <property type="project" value="UniProtKB-ARBA"/>
</dbReference>
<dbReference type="InterPro" id="IPR013830">
    <property type="entry name" value="SGNH_hydro"/>
</dbReference>
<gene>
    <name evidence="4" type="ORF">Spa11_31830</name>
</gene>
<dbReference type="Gene3D" id="3.40.50.1110">
    <property type="entry name" value="SGNH hydrolase"/>
    <property type="match status" value="1"/>
</dbReference>
<proteinExistence type="predicted"/>
<dbReference type="RefSeq" id="WP_145113860.1">
    <property type="nucleotide sequence ID" value="NZ_CP036349.1"/>
</dbReference>